<dbReference type="PANTHER" id="PTHR40114:SF1">
    <property type="entry name" value="SLR0698 PROTEIN"/>
    <property type="match status" value="1"/>
</dbReference>
<feature type="active site" description="Proton acceptor" evidence="1">
    <location>
        <position position="30"/>
    </location>
</feature>
<dbReference type="SMART" id="SM01118">
    <property type="entry name" value="CYTH"/>
    <property type="match status" value="1"/>
</dbReference>
<dbReference type="Proteomes" id="UP000619355">
    <property type="component" value="Unassembled WGS sequence"/>
</dbReference>
<evidence type="ECO:0000256" key="2">
    <source>
        <dbReference type="SAM" id="MobiDB-lite"/>
    </source>
</evidence>
<sequence length="167" mass="18826">MSLEIERKFMVAEGWQVPPGTTGEQLRQAYLSPPGAAVEFRVRARRDVHVMTVKTFDAASGAMVRQEVEFEIDEAVFTQLWELAGGDCLSKYRWNVPLERHVATVDVYDGHLAGRRVVEVEFDSVEEAESFRPPDWFGEEVTGSPAWSNRDLAASARALPERQGETR</sequence>
<dbReference type="PANTHER" id="PTHR40114">
    <property type="entry name" value="SLR0698 PROTEIN"/>
    <property type="match status" value="1"/>
</dbReference>
<dbReference type="SUPFAM" id="SSF55154">
    <property type="entry name" value="CYTH-like phosphatases"/>
    <property type="match status" value="1"/>
</dbReference>
<keyword evidence="5" id="KW-1185">Reference proteome</keyword>
<reference evidence="5" key="1">
    <citation type="journal article" date="2019" name="Int. J. Syst. Evol. Microbiol.">
        <title>The Global Catalogue of Microorganisms (GCM) 10K type strain sequencing project: providing services to taxonomists for standard genome sequencing and annotation.</title>
        <authorList>
            <consortium name="The Broad Institute Genomics Platform"/>
            <consortium name="The Broad Institute Genome Sequencing Center for Infectious Disease"/>
            <person name="Wu L."/>
            <person name="Ma J."/>
        </authorList>
    </citation>
    <scope>NUCLEOTIDE SEQUENCE [LARGE SCALE GENOMIC DNA]</scope>
    <source>
        <strain evidence="5">JCM 4253</strain>
    </source>
</reference>
<dbReference type="InterPro" id="IPR012042">
    <property type="entry name" value="NeuTTM/CthTTM-like"/>
</dbReference>
<evidence type="ECO:0000313" key="4">
    <source>
        <dbReference type="EMBL" id="GHG42899.1"/>
    </source>
</evidence>
<organism evidence="4 5">
    <name type="scientific">Streptomyces capoamus</name>
    <dbReference type="NCBI Taxonomy" id="68183"/>
    <lineage>
        <taxon>Bacteria</taxon>
        <taxon>Bacillati</taxon>
        <taxon>Actinomycetota</taxon>
        <taxon>Actinomycetes</taxon>
        <taxon>Kitasatosporales</taxon>
        <taxon>Streptomycetaceae</taxon>
        <taxon>Streptomyces</taxon>
    </lineage>
</organism>
<dbReference type="PIRSF" id="PIRSF016487">
    <property type="entry name" value="CYTH_UCP016487"/>
    <property type="match status" value="1"/>
</dbReference>
<feature type="region of interest" description="Disordered" evidence="2">
    <location>
        <begin position="142"/>
        <end position="167"/>
    </location>
</feature>
<dbReference type="Pfam" id="PF01928">
    <property type="entry name" value="CYTH"/>
    <property type="match status" value="1"/>
</dbReference>
<dbReference type="PROSITE" id="PS51707">
    <property type="entry name" value="CYTH"/>
    <property type="match status" value="1"/>
</dbReference>
<dbReference type="InterPro" id="IPR033469">
    <property type="entry name" value="CYTH-like_dom_sf"/>
</dbReference>
<protein>
    <submittedName>
        <fullName evidence="4">Adenylate cyclase</fullName>
    </submittedName>
</protein>
<dbReference type="Gene3D" id="2.40.320.10">
    <property type="entry name" value="Hypothetical Protein Pfu-838710-001"/>
    <property type="match status" value="1"/>
</dbReference>
<feature type="domain" description="CYTH" evidence="3">
    <location>
        <begin position="2"/>
        <end position="165"/>
    </location>
</feature>
<gene>
    <name evidence="4" type="ORF">GCM10018980_19270</name>
</gene>
<evidence type="ECO:0000259" key="3">
    <source>
        <dbReference type="PROSITE" id="PS51707"/>
    </source>
</evidence>
<dbReference type="InterPro" id="IPR023577">
    <property type="entry name" value="CYTH_domain"/>
</dbReference>
<dbReference type="AlphaFoldDB" id="A0A919C2L7"/>
<evidence type="ECO:0000256" key="1">
    <source>
        <dbReference type="PIRSR" id="PIRSR016487-1"/>
    </source>
</evidence>
<name>A0A919C2L7_9ACTN</name>
<proteinExistence type="predicted"/>
<dbReference type="RefSeq" id="WP_189980195.1">
    <property type="nucleotide sequence ID" value="NZ_BNBF01000004.1"/>
</dbReference>
<comment type="caution">
    <text evidence="4">The sequence shown here is derived from an EMBL/GenBank/DDBJ whole genome shotgun (WGS) entry which is preliminary data.</text>
</comment>
<evidence type="ECO:0000313" key="5">
    <source>
        <dbReference type="Proteomes" id="UP000619355"/>
    </source>
</evidence>
<accession>A0A919C2L7</accession>
<dbReference type="EMBL" id="BNBF01000004">
    <property type="protein sequence ID" value="GHG42899.1"/>
    <property type="molecule type" value="Genomic_DNA"/>
</dbReference>